<dbReference type="PANTHER" id="PTHR40055:SF1">
    <property type="entry name" value="TRANSCRIPTIONAL REGULATOR YGIV-RELATED"/>
    <property type="match status" value="1"/>
</dbReference>
<dbReference type="PANTHER" id="PTHR40055">
    <property type="entry name" value="TRANSCRIPTIONAL REGULATOR YGIV-RELATED"/>
    <property type="match status" value="1"/>
</dbReference>
<dbReference type="RefSeq" id="WP_012373597.1">
    <property type="nucleotide sequence ID" value="NC_010571.1"/>
</dbReference>
<name>B1ZVG2_OPITP</name>
<sequence length="288" mass="32471">MTSVRPATEQDYQERLRRVLLHIDQHRAAPLCLDDLAAVACLSPFHFHRIFRAYVGEPVGRYVQRIRLETAAVQLQTTQRSVTDIALDAGYESAAGFSRAFEERFGMAPTECRKTHQLSLQVRTASLQPSQPNAMIAPEIRERPDTRVAFVRHVGPYAAVGAAWARICGFAAAHQLFGPTTAMIGIGWDDPKLTAEDRIRYDACLTVNEKFVPSREVSVQTIPGGRYAVFLHAGPYHQLITTYDAIFRDWLPRSGEQLREQPAFELYLNSPDRTPPADLRTEIWVPLQ</sequence>
<evidence type="ECO:0000313" key="6">
    <source>
        <dbReference type="Proteomes" id="UP000007013"/>
    </source>
</evidence>
<organism evidence="5 6">
    <name type="scientific">Opitutus terrae (strain DSM 11246 / JCM 15787 / PB90-1)</name>
    <dbReference type="NCBI Taxonomy" id="452637"/>
    <lineage>
        <taxon>Bacteria</taxon>
        <taxon>Pseudomonadati</taxon>
        <taxon>Verrucomicrobiota</taxon>
        <taxon>Opitutia</taxon>
        <taxon>Opitutales</taxon>
        <taxon>Opitutaceae</taxon>
        <taxon>Opitutus</taxon>
    </lineage>
</organism>
<dbReference type="PRINTS" id="PR00032">
    <property type="entry name" value="HTHARAC"/>
</dbReference>
<dbReference type="InterPro" id="IPR018062">
    <property type="entry name" value="HTH_AraC-typ_CS"/>
</dbReference>
<dbReference type="SMART" id="SM00342">
    <property type="entry name" value="HTH_ARAC"/>
    <property type="match status" value="1"/>
</dbReference>
<dbReference type="InterPro" id="IPR009057">
    <property type="entry name" value="Homeodomain-like_sf"/>
</dbReference>
<dbReference type="Gene3D" id="1.10.10.60">
    <property type="entry name" value="Homeodomain-like"/>
    <property type="match status" value="2"/>
</dbReference>
<dbReference type="InterPro" id="IPR029442">
    <property type="entry name" value="GyrI-like"/>
</dbReference>
<dbReference type="InterPro" id="IPR011256">
    <property type="entry name" value="Reg_factor_effector_dom_sf"/>
</dbReference>
<dbReference type="InterPro" id="IPR050908">
    <property type="entry name" value="SmbC-like"/>
</dbReference>
<reference evidence="5 6" key="1">
    <citation type="journal article" date="2011" name="J. Bacteriol.">
        <title>Genome sequence of the verrucomicrobium Opitutus terrae PB90-1, an abundant inhabitant of rice paddy soil ecosystems.</title>
        <authorList>
            <person name="van Passel M.W."/>
            <person name="Kant R."/>
            <person name="Palva A."/>
            <person name="Copeland A."/>
            <person name="Lucas S."/>
            <person name="Lapidus A."/>
            <person name="Glavina del Rio T."/>
            <person name="Pitluck S."/>
            <person name="Goltsman E."/>
            <person name="Clum A."/>
            <person name="Sun H."/>
            <person name="Schmutz J."/>
            <person name="Larimer F.W."/>
            <person name="Land M.L."/>
            <person name="Hauser L."/>
            <person name="Kyrpides N."/>
            <person name="Mikhailova N."/>
            <person name="Richardson P.P."/>
            <person name="Janssen P.H."/>
            <person name="de Vos W.M."/>
            <person name="Smidt H."/>
        </authorList>
    </citation>
    <scope>NUCLEOTIDE SEQUENCE [LARGE SCALE GENOMIC DNA]</scope>
    <source>
        <strain evidence="6">DSM 11246 / JCM 15787 / PB90-1</strain>
    </source>
</reference>
<keyword evidence="1" id="KW-0805">Transcription regulation</keyword>
<keyword evidence="2" id="KW-0238">DNA-binding</keyword>
<accession>B1ZVG2</accession>
<dbReference type="Gene3D" id="3.20.80.10">
    <property type="entry name" value="Regulatory factor, effector binding domain"/>
    <property type="match status" value="1"/>
</dbReference>
<dbReference type="SUPFAM" id="SSF55136">
    <property type="entry name" value="Probable bacterial effector-binding domain"/>
    <property type="match status" value="1"/>
</dbReference>
<dbReference type="EMBL" id="CP001032">
    <property type="protein sequence ID" value="ACB74059.1"/>
    <property type="molecule type" value="Genomic_DNA"/>
</dbReference>
<dbReference type="OrthoDB" id="5337216at2"/>
<feature type="domain" description="HTH araC/xylS-type" evidence="4">
    <location>
        <begin position="17"/>
        <end position="115"/>
    </location>
</feature>
<keyword evidence="6" id="KW-1185">Reference proteome</keyword>
<evidence type="ECO:0000256" key="1">
    <source>
        <dbReference type="ARBA" id="ARBA00023015"/>
    </source>
</evidence>
<evidence type="ECO:0000259" key="4">
    <source>
        <dbReference type="PROSITE" id="PS01124"/>
    </source>
</evidence>
<dbReference type="eggNOG" id="COG3449">
    <property type="taxonomic scope" value="Bacteria"/>
</dbReference>
<dbReference type="AlphaFoldDB" id="B1ZVG2"/>
<dbReference type="STRING" id="452637.Oter_0771"/>
<proteinExistence type="predicted"/>
<evidence type="ECO:0000256" key="2">
    <source>
        <dbReference type="ARBA" id="ARBA00023125"/>
    </source>
</evidence>
<evidence type="ECO:0000256" key="3">
    <source>
        <dbReference type="ARBA" id="ARBA00023163"/>
    </source>
</evidence>
<dbReference type="GO" id="GO:0003700">
    <property type="term" value="F:DNA-binding transcription factor activity"/>
    <property type="evidence" value="ECO:0007669"/>
    <property type="project" value="InterPro"/>
</dbReference>
<dbReference type="eggNOG" id="COG2207">
    <property type="taxonomic scope" value="Bacteria"/>
</dbReference>
<dbReference type="KEGG" id="ote:Oter_0771"/>
<dbReference type="PROSITE" id="PS00041">
    <property type="entry name" value="HTH_ARAC_FAMILY_1"/>
    <property type="match status" value="1"/>
</dbReference>
<keyword evidence="3" id="KW-0804">Transcription</keyword>
<dbReference type="Pfam" id="PF12833">
    <property type="entry name" value="HTH_18"/>
    <property type="match status" value="1"/>
</dbReference>
<dbReference type="GO" id="GO:0043565">
    <property type="term" value="F:sequence-specific DNA binding"/>
    <property type="evidence" value="ECO:0007669"/>
    <property type="project" value="InterPro"/>
</dbReference>
<dbReference type="Proteomes" id="UP000007013">
    <property type="component" value="Chromosome"/>
</dbReference>
<evidence type="ECO:0000313" key="5">
    <source>
        <dbReference type="EMBL" id="ACB74059.1"/>
    </source>
</evidence>
<dbReference type="InterPro" id="IPR018060">
    <property type="entry name" value="HTH_AraC"/>
</dbReference>
<dbReference type="InterPro" id="IPR020449">
    <property type="entry name" value="Tscrpt_reg_AraC-type_HTH"/>
</dbReference>
<dbReference type="PROSITE" id="PS01124">
    <property type="entry name" value="HTH_ARAC_FAMILY_2"/>
    <property type="match status" value="1"/>
</dbReference>
<protein>
    <submittedName>
        <fullName evidence="5">Transcriptional regulator, AraC family</fullName>
    </submittedName>
</protein>
<dbReference type="SUPFAM" id="SSF46689">
    <property type="entry name" value="Homeodomain-like"/>
    <property type="match status" value="2"/>
</dbReference>
<dbReference type="HOGENOM" id="CLU_000445_81_1_0"/>
<gene>
    <name evidence="5" type="ordered locus">Oter_0771</name>
</gene>
<dbReference type="InterPro" id="IPR010499">
    <property type="entry name" value="AraC_E-bd"/>
</dbReference>
<dbReference type="Pfam" id="PF06445">
    <property type="entry name" value="GyrI-like"/>
    <property type="match status" value="1"/>
</dbReference>
<dbReference type="SMART" id="SM00871">
    <property type="entry name" value="AraC_E_bind"/>
    <property type="match status" value="1"/>
</dbReference>